<dbReference type="Proteomes" id="UP000695562">
    <property type="component" value="Unassembled WGS sequence"/>
</dbReference>
<feature type="region of interest" description="Disordered" evidence="4">
    <location>
        <begin position="77"/>
        <end position="116"/>
    </location>
</feature>
<dbReference type="OrthoDB" id="2016282at2759"/>
<reference evidence="7" key="1">
    <citation type="submission" date="2020-01" db="EMBL/GenBank/DDBJ databases">
        <title>Development of genomics and gene disruption for Polysphondylium violaceum indicates a role for the polyketide synthase stlB in stalk morphogenesis.</title>
        <authorList>
            <person name="Narita B."/>
            <person name="Kawabe Y."/>
            <person name="Kin K."/>
            <person name="Saito T."/>
            <person name="Gibbs R."/>
            <person name="Kuspa A."/>
            <person name="Muzny D."/>
            <person name="Queller D."/>
            <person name="Richards S."/>
            <person name="Strassman J."/>
            <person name="Sucgang R."/>
            <person name="Worley K."/>
            <person name="Schaap P."/>
        </authorList>
    </citation>
    <scope>NUCLEOTIDE SEQUENCE</scope>
    <source>
        <strain evidence="7">QSvi11</strain>
    </source>
</reference>
<dbReference type="Pfam" id="PF24606">
    <property type="entry name" value="CEMIP_beta-hel"/>
    <property type="match status" value="1"/>
</dbReference>
<evidence type="ECO:0000313" key="7">
    <source>
        <dbReference type="EMBL" id="KAF2078218.1"/>
    </source>
</evidence>
<accession>A0A8J4Q1G8</accession>
<evidence type="ECO:0000256" key="3">
    <source>
        <dbReference type="ARBA" id="ARBA00038413"/>
    </source>
</evidence>
<evidence type="ECO:0000256" key="5">
    <source>
        <dbReference type="SAM" id="Phobius"/>
    </source>
</evidence>
<evidence type="ECO:0000256" key="1">
    <source>
        <dbReference type="ARBA" id="ARBA00022729"/>
    </source>
</evidence>
<feature type="compositionally biased region" description="Low complexity" evidence="4">
    <location>
        <begin position="83"/>
        <end position="112"/>
    </location>
</feature>
<dbReference type="PANTHER" id="PTHR47687">
    <property type="entry name" value="G8 DOMAIN-CONTAINING PROTEIN DDB_G0288475-RELATED"/>
    <property type="match status" value="1"/>
</dbReference>
<feature type="transmembrane region" description="Helical" evidence="5">
    <location>
        <begin position="155"/>
        <end position="175"/>
    </location>
</feature>
<feature type="domain" description="G8" evidence="6">
    <location>
        <begin position="579"/>
        <end position="703"/>
    </location>
</feature>
<dbReference type="InterPro" id="IPR052334">
    <property type="entry name" value="G8_domain-comF-like"/>
</dbReference>
<dbReference type="PANTHER" id="PTHR47687:SF4">
    <property type="entry name" value="G8 DOMAIN-CONTAINING PROTEIN DDB_G0286311-RELATED"/>
    <property type="match status" value="1"/>
</dbReference>
<keyword evidence="2" id="KW-0325">Glycoprotein</keyword>
<evidence type="ECO:0000256" key="2">
    <source>
        <dbReference type="ARBA" id="ARBA00023180"/>
    </source>
</evidence>
<evidence type="ECO:0000259" key="6">
    <source>
        <dbReference type="PROSITE" id="PS51484"/>
    </source>
</evidence>
<comment type="similarity">
    <text evidence="3">Belongs to the comF family.</text>
</comment>
<gene>
    <name evidence="7" type="ORF">CYY_000508</name>
</gene>
<evidence type="ECO:0000313" key="8">
    <source>
        <dbReference type="Proteomes" id="UP000695562"/>
    </source>
</evidence>
<feature type="transmembrane region" description="Helical" evidence="5">
    <location>
        <begin position="124"/>
        <end position="143"/>
    </location>
</feature>
<evidence type="ECO:0000256" key="4">
    <source>
        <dbReference type="SAM" id="MobiDB-lite"/>
    </source>
</evidence>
<organism evidence="7 8">
    <name type="scientific">Polysphondylium violaceum</name>
    <dbReference type="NCBI Taxonomy" id="133409"/>
    <lineage>
        <taxon>Eukaryota</taxon>
        <taxon>Amoebozoa</taxon>
        <taxon>Evosea</taxon>
        <taxon>Eumycetozoa</taxon>
        <taxon>Dictyostelia</taxon>
        <taxon>Dictyosteliales</taxon>
        <taxon>Dictyosteliaceae</taxon>
        <taxon>Polysphondylium</taxon>
    </lineage>
</organism>
<dbReference type="Pfam" id="PF10162">
    <property type="entry name" value="G8"/>
    <property type="match status" value="1"/>
</dbReference>
<proteinExistence type="inferred from homology"/>
<name>A0A8J4Q1G8_9MYCE</name>
<dbReference type="SMART" id="SM01225">
    <property type="entry name" value="G8"/>
    <property type="match status" value="1"/>
</dbReference>
<dbReference type="InterPro" id="IPR019316">
    <property type="entry name" value="G8_domain"/>
</dbReference>
<comment type="caution">
    <text evidence="7">The sequence shown here is derived from an EMBL/GenBank/DDBJ whole genome shotgun (WGS) entry which is preliminary data.</text>
</comment>
<dbReference type="PROSITE" id="PS51484">
    <property type="entry name" value="G8"/>
    <property type="match status" value="1"/>
</dbReference>
<keyword evidence="5" id="KW-1133">Transmembrane helix</keyword>
<dbReference type="EMBL" id="AJWJ01000009">
    <property type="protein sequence ID" value="KAF2078218.1"/>
    <property type="molecule type" value="Genomic_DNA"/>
</dbReference>
<keyword evidence="8" id="KW-1185">Reference proteome</keyword>
<sequence>MRLVNNRLLSFVHSYDIELSGTNFVLDASALETQITYTVDNSLSKPIISLTLTRGSGVLVSDLVSVSADKKTISLGDYKKEPTTSSDPTTSTSATGSATSSGGSTPSSQETTNPEINSSNRLNGLFSFSFLVSILTFGLYYSLGSSSGNGSRSKSGLIILSALVLFIGCGIALNLDDVALKVEIKAPASFVFDSLTINLGKGSSSVSSLRSQVLVINGCNQKSHSFSMSNVYASNLNVCTQTDVSITNLEVPSSSKLNITSSAAVTLGFLNQYAGSVDFISKSPSISGDCQTSTSGQQTTGTCNGGGSSNLIVSGSAITVDLVATCPTTSTWRPTPASGTAPTSPAISTSYPARTFVWNQPTDWKIVGHYGFEGTTLSTVTTGTSNGVSIANSLKFTIGYADWGPTHYSLALRKGFPSLKTGVAYTFDFSFLLGEVAGSYNTISNMTLYLIDRVDLSGTSQYFETPTQYKYKYSLTSSYTSTNAWVTKSIPLTVTQPIGDVTMILQMNRTGQTGNVVRNYYFKDFRVTIPASTVPTPTLITKESQYITIPKPDSTVVDVQTPSTCPYLATDLVHWHDPATWGGTVPSPSSVITLPANKKVLISPCSISTDIYQKIIIPQGSSLIFADSDITMNIKDILVQGQLIIGTKTCRYNANIELVFYGAKTTSDTIAQYFGSKGIAGTATSFISIQGKQYHNTWTRLAATVWPGDKIIYLLDAVNWEVGQQVVITTSIMEDELSNQNEVMTIAAIQGKTVEFTTPFNFYHYGGKEYQSEVGLLSRKIVIRGDPTSSDADSFGGHILTMGEGQFSGIRLHKMGQKNMKARYPVHFHLANTLLNSYITDCAVHQSYYRCYTIHGTNNLLLSRNVGFDINGHCYYLEDGVEENNTISYNLGAYVHTIGPAATGYDQSGQMFYENPLLTQPADSSAGCFYFTNAYNKIIGNSASGGWAGFSFPNLAKPIGNFQTSTVVPQSRSTLVFEGNTAHSSGYQWEFGGSLYVGGNLYVNTSDSGRLAYSSGRNSRETVDSANNNVWMRFNNTKMYLSNRGIDMWGERVEVVNLESHDSNRPATLFGEAWFDQGYVNGQSGNILSNSQKYDRQGFQFYDTYVKTILSNIKFANFIAKTSPASDEEDNRVIISMTHSDVFKPQGMSVTKNITFENVAAAQKIGHNVVDTGSSRYFNYIDSDGSFSGRGVPTLIGSHVNWWNFDSSCTYDSTWKTWVCNKGTKEIVNIEVLINNLIPSPNSNNNKIGNTTLFGSSITDRRSCVVTQNEGITGVSNMGWYMFLTGGSPTFQVINLKQIPYNQYIFLAIPYPANTQFTIYSYYKWNTSYNIKFTLAASAAAVRSGNGRTYYFDGSFLYVKLVDHTLNPTGESFARGGAQVFNYNWGYSYNITATCAGASGGFCPVTADNLPSSSL</sequence>
<keyword evidence="5" id="KW-0812">Transmembrane</keyword>
<keyword evidence="1" id="KW-0732">Signal</keyword>
<keyword evidence="5" id="KW-0472">Membrane</keyword>
<dbReference type="InterPro" id="IPR055401">
    <property type="entry name" value="CEMIP_beta-hel_dom"/>
</dbReference>
<protein>
    <recommendedName>
        <fullName evidence="6">G8 domain-containing protein</fullName>
    </recommendedName>
</protein>